<evidence type="ECO:0000313" key="2">
    <source>
        <dbReference type="Proteomes" id="UP000239425"/>
    </source>
</evidence>
<evidence type="ECO:0000313" key="1">
    <source>
        <dbReference type="EMBL" id="PPE04053.1"/>
    </source>
</evidence>
<protein>
    <submittedName>
        <fullName evidence="1">Uncharacterized protein</fullName>
    </submittedName>
</protein>
<comment type="caution">
    <text evidence="1">The sequence shown here is derived from an EMBL/GenBank/DDBJ whole genome shotgun (WGS) entry which is preliminary data.</text>
</comment>
<accession>A0A2S5R9S9</accession>
<dbReference type="EMBL" id="PHHC01000079">
    <property type="protein sequence ID" value="PPE04053.1"/>
    <property type="molecule type" value="Genomic_DNA"/>
</dbReference>
<reference evidence="1 2" key="1">
    <citation type="submission" date="2017-11" db="EMBL/GenBank/DDBJ databases">
        <title>Comparative genomic analysis of Holospora spp., intranuclear symbionts of paramecia.</title>
        <authorList>
            <person name="Garushyants S.K."/>
            <person name="Beliavskaya A."/>
            <person name="Malko D.B."/>
            <person name="Logacheva M.D."/>
            <person name="Rautian M.S."/>
            <person name="Gelfand M.S."/>
        </authorList>
    </citation>
    <scope>NUCLEOTIDE SEQUENCE [LARGE SCALE GENOMIC DNA]</scope>
    <source>
        <strain evidence="2">02AZ16</strain>
    </source>
</reference>
<dbReference type="AlphaFoldDB" id="A0A2S5R9S9"/>
<proteinExistence type="predicted"/>
<name>A0A2S5R9S9_9PROT</name>
<keyword evidence="2" id="KW-1185">Reference proteome</keyword>
<dbReference type="Proteomes" id="UP000239425">
    <property type="component" value="Unassembled WGS sequence"/>
</dbReference>
<dbReference type="InterPro" id="IPR051698">
    <property type="entry name" value="Transposase_11-like"/>
</dbReference>
<dbReference type="PANTHER" id="PTHR30298">
    <property type="entry name" value="H REPEAT-ASSOCIATED PREDICTED TRANSPOSASE"/>
    <property type="match status" value="1"/>
</dbReference>
<gene>
    <name evidence="1" type="ORF">HCUR_00588</name>
</gene>
<dbReference type="NCBIfam" id="NF033564">
    <property type="entry name" value="transpos_ISAs1"/>
    <property type="match status" value="1"/>
</dbReference>
<organism evidence="1 2">
    <name type="scientific">Holospora curviuscula</name>
    <dbReference type="NCBI Taxonomy" id="1082868"/>
    <lineage>
        <taxon>Bacteria</taxon>
        <taxon>Pseudomonadati</taxon>
        <taxon>Pseudomonadota</taxon>
        <taxon>Alphaproteobacteria</taxon>
        <taxon>Holosporales</taxon>
        <taxon>Holosporaceae</taxon>
        <taxon>Holospora</taxon>
    </lineage>
</organism>
<dbReference type="InterPro" id="IPR047647">
    <property type="entry name" value="ISAs1_transpos"/>
</dbReference>
<dbReference type="PANTHER" id="PTHR30298:SF0">
    <property type="entry name" value="PROTEIN YBFL-RELATED"/>
    <property type="match status" value="1"/>
</dbReference>
<sequence>MDWLDSKGSILSLDAMVCHYKIADKIMGKGGHYIFSLKAKQKNLLDDVTRYFEKVSLEALKYCSNYDKGHARVEVRKCSISQDSQWLILNIPNGRSIKSMARIESAREIKGKCSSEAR</sequence>